<name>A0A4P8IG82_9FIRM</name>
<keyword evidence="1 2" id="KW-0812">Transmembrane</keyword>
<organism evidence="2 3">
    <name type="scientific">Anaerostipes rhamnosivorans</name>
    <dbReference type="NCBI Taxonomy" id="1229621"/>
    <lineage>
        <taxon>Bacteria</taxon>
        <taxon>Bacillati</taxon>
        <taxon>Bacillota</taxon>
        <taxon>Clostridia</taxon>
        <taxon>Lachnospirales</taxon>
        <taxon>Lachnospiraceae</taxon>
        <taxon>Anaerostipes</taxon>
    </lineage>
</organism>
<dbReference type="OrthoDB" id="1701857at2"/>
<dbReference type="Proteomes" id="UP000298653">
    <property type="component" value="Chromosome"/>
</dbReference>
<evidence type="ECO:0000256" key="1">
    <source>
        <dbReference type="SAM" id="Phobius"/>
    </source>
</evidence>
<feature type="transmembrane region" description="Helical" evidence="1">
    <location>
        <begin position="90"/>
        <end position="111"/>
    </location>
</feature>
<feature type="transmembrane region" description="Helical" evidence="1">
    <location>
        <begin position="131"/>
        <end position="156"/>
    </location>
</feature>
<keyword evidence="1" id="KW-1133">Transmembrane helix</keyword>
<accession>A0A4P8IG82</accession>
<feature type="transmembrane region" description="Helical" evidence="1">
    <location>
        <begin position="163"/>
        <end position="182"/>
    </location>
</feature>
<dbReference type="AlphaFoldDB" id="A0A4P8IG82"/>
<feature type="transmembrane region" description="Helical" evidence="1">
    <location>
        <begin position="49"/>
        <end position="69"/>
    </location>
</feature>
<dbReference type="EMBL" id="CP040058">
    <property type="protein sequence ID" value="QCP34814.1"/>
    <property type="molecule type" value="Genomic_DNA"/>
</dbReference>
<reference evidence="2 3" key="1">
    <citation type="submission" date="2019-05" db="EMBL/GenBank/DDBJ databases">
        <title>Complete genome sequencing of Anaerostipes rhamnosivorans.</title>
        <authorList>
            <person name="Bui T.P.N."/>
            <person name="de Vos W.M."/>
        </authorList>
    </citation>
    <scope>NUCLEOTIDE SEQUENCE [LARGE SCALE GENOMIC DNA]</scope>
    <source>
        <strain evidence="2 3">1y2</strain>
    </source>
</reference>
<feature type="transmembrane region" description="Helical" evidence="1">
    <location>
        <begin position="202"/>
        <end position="226"/>
    </location>
</feature>
<keyword evidence="1" id="KW-0472">Membrane</keyword>
<dbReference type="KEGG" id="arf:AR1Y2_1360"/>
<proteinExistence type="predicted"/>
<evidence type="ECO:0000313" key="2">
    <source>
        <dbReference type="EMBL" id="QCP34814.1"/>
    </source>
</evidence>
<sequence length="234" mass="26462">MNQLFKSEFYKLIRQKSFWGLTVFSCLLSSILLLDGSFPTDAQAFFDHALYALPLLYVLIMVFGALFVGKDFDIRTIQAYVCAGHKRGNILLAKATVHLVGSAAILFSPLILHTVTGYILYGIPGSGITPILMKSAMTFWIICAMGMLPCIFAFLFKDVGKTLTLLLILYFIMLFLLNGRHYRLMAFCLPMGQLRLLSLNQLSGFYISAFFTDCIWILVCYSLAYWNFSRSDLK</sequence>
<keyword evidence="3" id="KW-1185">Reference proteome</keyword>
<protein>
    <submittedName>
        <fullName evidence="2">Transmembrane protein</fullName>
    </submittedName>
</protein>
<gene>
    <name evidence="2" type="ORF">AR1Y2_1360</name>
</gene>
<dbReference type="RefSeq" id="WP_137328303.1">
    <property type="nucleotide sequence ID" value="NZ_CP040058.1"/>
</dbReference>
<evidence type="ECO:0000313" key="3">
    <source>
        <dbReference type="Proteomes" id="UP000298653"/>
    </source>
</evidence>